<reference evidence="8" key="1">
    <citation type="submission" date="2021-04" db="EMBL/GenBank/DDBJ databases">
        <title>Luteolibacter sp. 32A isolated from the skin of an Anderson's salamander (Ambystoma andersonii).</title>
        <authorList>
            <person name="Spergser J."/>
            <person name="Busse H.-J."/>
        </authorList>
    </citation>
    <scope>NUCLEOTIDE SEQUENCE</scope>
    <source>
        <strain evidence="8">32A</strain>
    </source>
</reference>
<dbReference type="GO" id="GO:0043527">
    <property type="term" value="C:tRNA methyltransferase complex"/>
    <property type="evidence" value="ECO:0007669"/>
    <property type="project" value="TreeGrafter"/>
</dbReference>
<feature type="binding site" evidence="7">
    <location>
        <position position="116"/>
    </location>
    <ligand>
        <name>S-adenosyl-L-methionine</name>
        <dbReference type="ChEBI" id="CHEBI:59789"/>
    </ligand>
</feature>
<evidence type="ECO:0000256" key="2">
    <source>
        <dbReference type="ARBA" id="ARBA00003015"/>
    </source>
</evidence>
<comment type="pathway">
    <text evidence="7">tRNA modification; N(7)-methylguanine-tRNA biosynthesis.</text>
</comment>
<dbReference type="RefSeq" id="WP_211631040.1">
    <property type="nucleotide sequence ID" value="NZ_CP073100.1"/>
</dbReference>
<dbReference type="SUPFAM" id="SSF53335">
    <property type="entry name" value="S-adenosyl-L-methionine-dependent methyltransferases"/>
    <property type="match status" value="1"/>
</dbReference>
<comment type="similarity">
    <text evidence="7">Belongs to the class I-like SAM-binding methyltransferase superfamily. TrmB family.</text>
</comment>
<evidence type="ECO:0000313" key="9">
    <source>
        <dbReference type="Proteomes" id="UP000676169"/>
    </source>
</evidence>
<comment type="caution">
    <text evidence="7">Lacks conserved residue(s) required for the propagation of feature annotation.</text>
</comment>
<feature type="binding site" evidence="7">
    <location>
        <position position="41"/>
    </location>
    <ligand>
        <name>S-adenosyl-L-methionine</name>
        <dbReference type="ChEBI" id="CHEBI:59789"/>
    </ligand>
</feature>
<evidence type="ECO:0000256" key="1">
    <source>
        <dbReference type="ARBA" id="ARBA00000142"/>
    </source>
</evidence>
<dbReference type="InterPro" id="IPR055361">
    <property type="entry name" value="tRNA_methyltr_TrmB_bact"/>
</dbReference>
<evidence type="ECO:0000256" key="4">
    <source>
        <dbReference type="ARBA" id="ARBA00022679"/>
    </source>
</evidence>
<dbReference type="InterPro" id="IPR029063">
    <property type="entry name" value="SAM-dependent_MTases_sf"/>
</dbReference>
<feature type="binding site" evidence="7">
    <location>
        <position position="66"/>
    </location>
    <ligand>
        <name>S-adenosyl-L-methionine</name>
        <dbReference type="ChEBI" id="CHEBI:59789"/>
    </ligand>
</feature>
<evidence type="ECO:0000313" key="8">
    <source>
        <dbReference type="EMBL" id="QUE50901.1"/>
    </source>
</evidence>
<dbReference type="PANTHER" id="PTHR23417:SF14">
    <property type="entry name" value="PENTACOTRIPEPTIDE-REPEAT REGION OF PRORP DOMAIN-CONTAINING PROTEIN"/>
    <property type="match status" value="1"/>
</dbReference>
<evidence type="ECO:0000256" key="5">
    <source>
        <dbReference type="ARBA" id="ARBA00022691"/>
    </source>
</evidence>
<name>A0A975G8V0_9BACT</name>
<dbReference type="NCBIfam" id="TIGR00091">
    <property type="entry name" value="tRNA (guanosine(46)-N7)-methyltransferase TrmB"/>
    <property type="match status" value="1"/>
</dbReference>
<accession>A0A975G8V0</accession>
<keyword evidence="4 7" id="KW-0808">Transferase</keyword>
<gene>
    <name evidence="7 8" type="primary">trmB</name>
    <name evidence="8" type="ORF">KBB96_18825</name>
</gene>
<proteinExistence type="inferred from homology"/>
<sequence>MTAAEPPRSRTAFSAEFVPADYFQRWEPRDVFENGQPLEIDLGCGDGSFLLGMAEQFPERNFLGVERLLGRVRKVSKRIGKAGLPNAKVLRLESRYTVEWLLPPASVSRLHLLCPDPWPKAKHHRRRLIQQPFLEAIWTALQPGGEFLFMTDHPEYYEWGVEEMGKFGRFERLEWQEDSFFYPKTDFQIQWEAEGKCMWRLQVRKPATA</sequence>
<dbReference type="Proteomes" id="UP000676169">
    <property type="component" value="Chromosome"/>
</dbReference>
<feature type="binding site" evidence="7">
    <location>
        <position position="93"/>
    </location>
    <ligand>
        <name>S-adenosyl-L-methionine</name>
        <dbReference type="ChEBI" id="CHEBI:59789"/>
    </ligand>
</feature>
<keyword evidence="6 7" id="KW-0819">tRNA processing</keyword>
<dbReference type="Gene3D" id="3.40.50.150">
    <property type="entry name" value="Vaccinia Virus protein VP39"/>
    <property type="match status" value="1"/>
</dbReference>
<evidence type="ECO:0000256" key="7">
    <source>
        <dbReference type="HAMAP-Rule" id="MF_01057"/>
    </source>
</evidence>
<comment type="function">
    <text evidence="2 7">Catalyzes the formation of N(7)-methylguanine at position 46 (m7G46) in tRNA.</text>
</comment>
<feature type="binding site" evidence="7">
    <location>
        <position position="120"/>
    </location>
    <ligand>
        <name>substrate</name>
    </ligand>
</feature>
<dbReference type="EC" id="2.1.1.33" evidence="7"/>
<organism evidence="8 9">
    <name type="scientific">Luteolibacter ambystomatis</name>
    <dbReference type="NCBI Taxonomy" id="2824561"/>
    <lineage>
        <taxon>Bacteria</taxon>
        <taxon>Pseudomonadati</taxon>
        <taxon>Verrucomicrobiota</taxon>
        <taxon>Verrucomicrobiia</taxon>
        <taxon>Verrucomicrobiales</taxon>
        <taxon>Verrucomicrobiaceae</taxon>
        <taxon>Luteolibacter</taxon>
    </lineage>
</organism>
<dbReference type="Pfam" id="PF02390">
    <property type="entry name" value="Methyltransf_4"/>
    <property type="match status" value="1"/>
</dbReference>
<dbReference type="PROSITE" id="PS51625">
    <property type="entry name" value="SAM_MT_TRMB"/>
    <property type="match status" value="1"/>
</dbReference>
<keyword evidence="3 7" id="KW-0489">Methyltransferase</keyword>
<dbReference type="GO" id="GO:0008176">
    <property type="term" value="F:tRNA (guanine(46)-N7)-methyltransferase activity"/>
    <property type="evidence" value="ECO:0007669"/>
    <property type="project" value="UniProtKB-UniRule"/>
</dbReference>
<evidence type="ECO:0000256" key="3">
    <source>
        <dbReference type="ARBA" id="ARBA00022603"/>
    </source>
</evidence>
<dbReference type="PANTHER" id="PTHR23417">
    <property type="entry name" value="3-DEOXY-D-MANNO-OCTULOSONIC-ACID TRANSFERASE/TRNA GUANINE-N 7 - -METHYLTRANSFERASE"/>
    <property type="match status" value="1"/>
</dbReference>
<dbReference type="InterPro" id="IPR003358">
    <property type="entry name" value="tRNA_(Gua-N-7)_MeTrfase_Trmb"/>
</dbReference>
<protein>
    <recommendedName>
        <fullName evidence="7">tRNA (guanine-N(7)-)-methyltransferase</fullName>
        <ecNumber evidence="7">2.1.1.33</ecNumber>
    </recommendedName>
    <alternativeName>
        <fullName evidence="7">tRNA (guanine(46)-N(7))-methyltransferase</fullName>
    </alternativeName>
    <alternativeName>
        <fullName evidence="7">tRNA(m7G46)-methyltransferase</fullName>
    </alternativeName>
</protein>
<dbReference type="AlphaFoldDB" id="A0A975G8V0"/>
<evidence type="ECO:0000256" key="6">
    <source>
        <dbReference type="ARBA" id="ARBA00022694"/>
    </source>
</evidence>
<comment type="catalytic activity">
    <reaction evidence="1 7">
        <text>guanosine(46) in tRNA + S-adenosyl-L-methionine = N(7)-methylguanosine(46) in tRNA + S-adenosyl-L-homocysteine</text>
        <dbReference type="Rhea" id="RHEA:42708"/>
        <dbReference type="Rhea" id="RHEA-COMP:10188"/>
        <dbReference type="Rhea" id="RHEA-COMP:10189"/>
        <dbReference type="ChEBI" id="CHEBI:57856"/>
        <dbReference type="ChEBI" id="CHEBI:59789"/>
        <dbReference type="ChEBI" id="CHEBI:74269"/>
        <dbReference type="ChEBI" id="CHEBI:74480"/>
        <dbReference type="EC" id="2.1.1.33"/>
    </reaction>
</comment>
<keyword evidence="5 7" id="KW-0949">S-adenosyl-L-methionine</keyword>
<feature type="binding site" evidence="7">
    <location>
        <position position="152"/>
    </location>
    <ligand>
        <name>substrate</name>
    </ligand>
</feature>
<dbReference type="HAMAP" id="MF_01057">
    <property type="entry name" value="tRNA_methyltr_TrmB"/>
    <property type="match status" value="1"/>
</dbReference>
<keyword evidence="9" id="KW-1185">Reference proteome</keyword>
<dbReference type="KEGG" id="lamb:KBB96_18825"/>
<dbReference type="CDD" id="cd02440">
    <property type="entry name" value="AdoMet_MTases"/>
    <property type="match status" value="1"/>
</dbReference>
<dbReference type="EMBL" id="CP073100">
    <property type="protein sequence ID" value="QUE50901.1"/>
    <property type="molecule type" value="Genomic_DNA"/>
</dbReference>